<dbReference type="Proteomes" id="UP000008066">
    <property type="component" value="Unassembled WGS sequence"/>
</dbReference>
<reference evidence="6 7" key="1">
    <citation type="journal article" date="2011" name="Cell">
        <title>Insight into structure and assembly of the nuclear pore complex by utilizing the genome of a eukaryotic thermophile.</title>
        <authorList>
            <person name="Amlacher S."/>
            <person name="Sarges P."/>
            <person name="Flemming D."/>
            <person name="van Noort V."/>
            <person name="Kunze R."/>
            <person name="Devos D.P."/>
            <person name="Arumugam M."/>
            <person name="Bork P."/>
            <person name="Hurt E."/>
        </authorList>
    </citation>
    <scope>NUCLEOTIDE SEQUENCE [LARGE SCALE GENOMIC DNA]</scope>
    <source>
        <strain evidence="7">DSM 1495 / CBS 144.50 / IMI 039719</strain>
    </source>
</reference>
<evidence type="ECO:0000256" key="4">
    <source>
        <dbReference type="ARBA" id="ARBA00023136"/>
    </source>
</evidence>
<keyword evidence="2 5" id="KW-0812">Transmembrane</keyword>
<dbReference type="GO" id="GO:0016020">
    <property type="term" value="C:membrane"/>
    <property type="evidence" value="ECO:0007669"/>
    <property type="project" value="UniProtKB-SubCell"/>
</dbReference>
<feature type="transmembrane region" description="Helical" evidence="5">
    <location>
        <begin position="277"/>
        <end position="298"/>
    </location>
</feature>
<evidence type="ECO:0000256" key="2">
    <source>
        <dbReference type="ARBA" id="ARBA00022692"/>
    </source>
</evidence>
<dbReference type="InterPro" id="IPR045863">
    <property type="entry name" value="CorA_TM1_TM2"/>
</dbReference>
<dbReference type="EMBL" id="GL988041">
    <property type="protein sequence ID" value="EGS20538.1"/>
    <property type="molecule type" value="Genomic_DNA"/>
</dbReference>
<evidence type="ECO:0000256" key="5">
    <source>
        <dbReference type="SAM" id="Phobius"/>
    </source>
</evidence>
<evidence type="ECO:0000313" key="7">
    <source>
        <dbReference type="Proteomes" id="UP000008066"/>
    </source>
</evidence>
<dbReference type="OMA" id="MTFFNFQ"/>
<gene>
    <name evidence="6" type="ORF">CTHT_0023710</name>
</gene>
<dbReference type="Gene3D" id="1.20.58.340">
    <property type="entry name" value="Magnesium transport protein CorA, transmembrane region"/>
    <property type="match status" value="1"/>
</dbReference>
<dbReference type="SUPFAM" id="SSF144083">
    <property type="entry name" value="Magnesium transport protein CorA, transmembrane region"/>
    <property type="match status" value="1"/>
</dbReference>
<dbReference type="RefSeq" id="XP_006692834.1">
    <property type="nucleotide sequence ID" value="XM_006692771.1"/>
</dbReference>
<organism evidence="7">
    <name type="scientific">Chaetomium thermophilum (strain DSM 1495 / CBS 144.50 / IMI 039719)</name>
    <name type="common">Thermochaetoides thermophila</name>
    <dbReference type="NCBI Taxonomy" id="759272"/>
    <lineage>
        <taxon>Eukaryota</taxon>
        <taxon>Fungi</taxon>
        <taxon>Dikarya</taxon>
        <taxon>Ascomycota</taxon>
        <taxon>Pezizomycotina</taxon>
        <taxon>Sordariomycetes</taxon>
        <taxon>Sordariomycetidae</taxon>
        <taxon>Sordariales</taxon>
        <taxon>Chaetomiaceae</taxon>
        <taxon>Thermochaetoides</taxon>
    </lineage>
</organism>
<proteinExistence type="predicted"/>
<protein>
    <recommendedName>
        <fullName evidence="8">Mg2+ transporter protein, CorA-like/Zinc transport protein ZntB</fullName>
    </recommendedName>
</protein>
<dbReference type="HOGENOM" id="CLU_042086_0_0_1"/>
<name>G0S513_CHATD</name>
<keyword evidence="4 5" id="KW-0472">Membrane</keyword>
<dbReference type="AlphaFoldDB" id="G0S513"/>
<dbReference type="GeneID" id="18256409"/>
<evidence type="ECO:0008006" key="8">
    <source>
        <dbReference type="Google" id="ProtNLM"/>
    </source>
</evidence>
<keyword evidence="3 5" id="KW-1133">Transmembrane helix</keyword>
<dbReference type="eggNOG" id="ENOG502SS3N">
    <property type="taxonomic scope" value="Eukaryota"/>
</dbReference>
<evidence type="ECO:0000256" key="3">
    <source>
        <dbReference type="ARBA" id="ARBA00022989"/>
    </source>
</evidence>
<evidence type="ECO:0000313" key="6">
    <source>
        <dbReference type="EMBL" id="EGS20538.1"/>
    </source>
</evidence>
<sequence length="397" mass="46225">MDEYIFRSYMDNCSYDEEPTSYLEILTYSDPLFNTIEEHRFSSDELEDEFANFLHRRGAFAPPKLPPNVEFLGGVRMMEKRHLKACASSSRQILHPLLLPIIIFGREIQNNDERQRDARDWLRQLEHAVSLRQEVLDGESRYVKEGEINLDLVNHDLVECHSQVLWKRPQAYQEVIKGINAAMDRFWSAARDNRRYFGEGSEIEKLHRSLLSRLDFYRVKLTGIEHYARTTLERLELQRAALYNIIAQKESKLNLQMAGEQRRLAHRAKRDSTSMKMLSLMGAVFLPATFIASIFSMSFFDFIPDDPDAAVPSVSPLIWIYFAFTIPVTAVAVSLYLWWERRREARYAAEDRDIEAGIEEMEQQIMTTMRKRVVTRVRTWNVDAHRTGTGASASGKE</sequence>
<accession>G0S513</accession>
<dbReference type="KEGG" id="cthr:CTHT_0023710"/>
<feature type="transmembrane region" description="Helical" evidence="5">
    <location>
        <begin position="318"/>
        <end position="339"/>
    </location>
</feature>
<keyword evidence="7" id="KW-1185">Reference proteome</keyword>
<evidence type="ECO:0000256" key="1">
    <source>
        <dbReference type="ARBA" id="ARBA00004141"/>
    </source>
</evidence>
<dbReference type="OrthoDB" id="2830640at2759"/>
<comment type="subcellular location">
    <subcellularLocation>
        <location evidence="1">Membrane</location>
        <topology evidence="1">Multi-pass membrane protein</topology>
    </subcellularLocation>
</comment>